<dbReference type="EMBL" id="JAENHL010000007">
    <property type="protein sequence ID" value="MBK1867927.1"/>
    <property type="molecule type" value="Genomic_DNA"/>
</dbReference>
<comment type="caution">
    <text evidence="1">The sequence shown here is derived from an EMBL/GenBank/DDBJ whole genome shotgun (WGS) entry which is preliminary data.</text>
</comment>
<protein>
    <submittedName>
        <fullName evidence="1">Substrate-binding domain-containing protein</fullName>
    </submittedName>
</protein>
<proteinExistence type="predicted"/>
<reference evidence="1" key="1">
    <citation type="submission" date="2021-01" db="EMBL/GenBank/DDBJ databases">
        <authorList>
            <person name="Sun Q."/>
        </authorList>
    </citation>
    <scope>NUCLEOTIDE SEQUENCE</scope>
    <source>
        <strain evidence="1">YIM B02566</strain>
    </source>
</reference>
<sequence length="334" mass="35909">MVQNKTFVSAQQVAEFAGVSRSAVSRTFTEGASVSEATRKKVLHAAETLGYHVNHLARSLINEKSGIVCLIGADISTPYQGRIVETMTRRLQAINRVAMIINTSSTSESVEAALRQTLNYRAEATIVLSGKPPASLIKTCVNSGQHVILINRDDPVSGPTSITLDNQGAAREAFHMLKRAGCRNFAVISSEAGTPSLVGRETAFVKAAKDAGFTASATRLGPTAYASGYEAGRLVLARHDRPDGVFCVTDLMACGFMDAARTEFALAIPEDLCVVGFDDIDQASWASYNLTTFRQPIEQIADHAVALLSADEPEARGPIAFQAPPVWRRSVRPR</sequence>
<evidence type="ECO:0000313" key="1">
    <source>
        <dbReference type="EMBL" id="MBK1867927.1"/>
    </source>
</evidence>
<keyword evidence="2" id="KW-1185">Reference proteome</keyword>
<accession>A0ACC5R5J4</accession>
<name>A0ACC5R5J4_9HYPH</name>
<dbReference type="Proteomes" id="UP000616151">
    <property type="component" value="Unassembled WGS sequence"/>
</dbReference>
<organism evidence="1 2">
    <name type="scientific">Taklimakanibacter albus</name>
    <dbReference type="NCBI Taxonomy" id="2800327"/>
    <lineage>
        <taxon>Bacteria</taxon>
        <taxon>Pseudomonadati</taxon>
        <taxon>Pseudomonadota</taxon>
        <taxon>Alphaproteobacteria</taxon>
        <taxon>Hyphomicrobiales</taxon>
        <taxon>Aestuariivirgaceae</taxon>
        <taxon>Taklimakanibacter</taxon>
    </lineage>
</organism>
<evidence type="ECO:0000313" key="2">
    <source>
        <dbReference type="Proteomes" id="UP000616151"/>
    </source>
</evidence>
<gene>
    <name evidence="1" type="ORF">JHL16_16340</name>
</gene>